<dbReference type="KEGG" id="lal:AT746_04075"/>
<dbReference type="Proteomes" id="UP000068447">
    <property type="component" value="Chromosome"/>
</dbReference>
<dbReference type="Gene3D" id="3.90.79.10">
    <property type="entry name" value="Nucleoside Triphosphate Pyrophosphohydrolase"/>
    <property type="match status" value="1"/>
</dbReference>
<dbReference type="STRING" id="1526571.AT746_04075"/>
<organism evidence="2 3">
    <name type="scientific">Lacimicrobium alkaliphilum</name>
    <dbReference type="NCBI Taxonomy" id="1526571"/>
    <lineage>
        <taxon>Bacteria</taxon>
        <taxon>Pseudomonadati</taxon>
        <taxon>Pseudomonadota</taxon>
        <taxon>Gammaproteobacteria</taxon>
        <taxon>Alteromonadales</taxon>
        <taxon>Alteromonadaceae</taxon>
        <taxon>Lacimicrobium</taxon>
    </lineage>
</organism>
<evidence type="ECO:0000259" key="1">
    <source>
        <dbReference type="Pfam" id="PF00293"/>
    </source>
</evidence>
<dbReference type="Pfam" id="PF00293">
    <property type="entry name" value="NUDIX"/>
    <property type="match status" value="1"/>
</dbReference>
<dbReference type="AlphaFoldDB" id="A0A0U2ZEH9"/>
<dbReference type="GO" id="GO:0003824">
    <property type="term" value="F:catalytic activity"/>
    <property type="evidence" value="ECO:0007669"/>
    <property type="project" value="UniProtKB-ARBA"/>
</dbReference>
<protein>
    <recommendedName>
        <fullName evidence="1">Nudix hydrolase domain-containing protein</fullName>
    </recommendedName>
</protein>
<dbReference type="RefSeq" id="WP_062476779.1">
    <property type="nucleotide sequence ID" value="NZ_CP013650.1"/>
</dbReference>
<evidence type="ECO:0000313" key="3">
    <source>
        <dbReference type="Proteomes" id="UP000068447"/>
    </source>
</evidence>
<dbReference type="EMBL" id="CP013650">
    <property type="protein sequence ID" value="ALS97527.1"/>
    <property type="molecule type" value="Genomic_DNA"/>
</dbReference>
<sequence>MCRVEAQQRESNVGGAACLIKIDKWLVTTANRHSSGLDIPGGAGQNGESAQCTAHRHTWEQTGFNVEVGRYLGQTDSGLRVYHCRLPPAFTPELKTYPVPEWVESDISSIQLSNPFELELRDWQRDKELIELREWFNKVPE</sequence>
<name>A0A0U2ZEH9_9ALTE</name>
<gene>
    <name evidence="2" type="ORF">AT746_04075</name>
</gene>
<accession>A0A0U2ZEH9</accession>
<reference evidence="2 3" key="1">
    <citation type="submission" date="2015-12" db="EMBL/GenBank/DDBJ databases">
        <title>Complete genome of Lacimicrobium alkaliphilum KCTC 32984.</title>
        <authorList>
            <person name="Kim S.-G."/>
            <person name="Lee Y.-J."/>
        </authorList>
    </citation>
    <scope>NUCLEOTIDE SEQUENCE [LARGE SCALE GENOMIC DNA]</scope>
    <source>
        <strain evidence="2 3">YelD216</strain>
    </source>
</reference>
<feature type="domain" description="Nudix hydrolase" evidence="1">
    <location>
        <begin position="25"/>
        <end position="83"/>
    </location>
</feature>
<dbReference type="SUPFAM" id="SSF55811">
    <property type="entry name" value="Nudix"/>
    <property type="match status" value="1"/>
</dbReference>
<proteinExistence type="predicted"/>
<dbReference type="InterPro" id="IPR015797">
    <property type="entry name" value="NUDIX_hydrolase-like_dom_sf"/>
</dbReference>
<dbReference type="InterPro" id="IPR000086">
    <property type="entry name" value="NUDIX_hydrolase_dom"/>
</dbReference>
<evidence type="ECO:0000313" key="2">
    <source>
        <dbReference type="EMBL" id="ALS97527.1"/>
    </source>
</evidence>
<keyword evidence="3" id="KW-1185">Reference proteome</keyword>
<dbReference type="OrthoDB" id="6322268at2"/>